<feature type="signal peptide" evidence="3">
    <location>
        <begin position="1"/>
        <end position="33"/>
    </location>
</feature>
<organism evidence="4 5">
    <name type="scientific">Streptomyces carpinensis</name>
    <dbReference type="NCBI Taxonomy" id="66369"/>
    <lineage>
        <taxon>Bacteria</taxon>
        <taxon>Bacillati</taxon>
        <taxon>Actinomycetota</taxon>
        <taxon>Actinomycetes</taxon>
        <taxon>Kitasatosporales</taxon>
        <taxon>Streptomycetaceae</taxon>
        <taxon>Streptomyces</taxon>
    </lineage>
</organism>
<keyword evidence="5" id="KW-1185">Reference proteome</keyword>
<reference evidence="4 5" key="1">
    <citation type="submission" date="2024-06" db="EMBL/GenBank/DDBJ databases">
        <title>The Natural Products Discovery Center: Release of the First 8490 Sequenced Strains for Exploring Actinobacteria Biosynthetic Diversity.</title>
        <authorList>
            <person name="Kalkreuter E."/>
            <person name="Kautsar S.A."/>
            <person name="Yang D."/>
            <person name="Bader C.D."/>
            <person name="Teijaro C.N."/>
            <person name="Fluegel L."/>
            <person name="Davis C.M."/>
            <person name="Simpson J.R."/>
            <person name="Lauterbach L."/>
            <person name="Steele A.D."/>
            <person name="Gui C."/>
            <person name="Meng S."/>
            <person name="Li G."/>
            <person name="Viehrig K."/>
            <person name="Ye F."/>
            <person name="Su P."/>
            <person name="Kiefer A.F."/>
            <person name="Nichols A."/>
            <person name="Cepeda A.J."/>
            <person name="Yan W."/>
            <person name="Fan B."/>
            <person name="Jiang Y."/>
            <person name="Adhikari A."/>
            <person name="Zheng C.-J."/>
            <person name="Schuster L."/>
            <person name="Cowan T.M."/>
            <person name="Smanski M.J."/>
            <person name="Chevrette M.G."/>
            <person name="De Carvalho L.P.S."/>
            <person name="Shen B."/>
        </authorList>
    </citation>
    <scope>NUCLEOTIDE SEQUENCE [LARGE SCALE GENOMIC DNA]</scope>
    <source>
        <strain evidence="4 5">NPDC000634</strain>
    </source>
</reference>
<dbReference type="PROSITE" id="PS51257">
    <property type="entry name" value="PROKAR_LIPOPROTEIN"/>
    <property type="match status" value="1"/>
</dbReference>
<gene>
    <name evidence="4" type="ORF">ABT317_01470</name>
</gene>
<dbReference type="NCBIfam" id="TIGR01098">
    <property type="entry name" value="3A0109s03R"/>
    <property type="match status" value="1"/>
</dbReference>
<feature type="chain" id="PRO_5047497580" evidence="3">
    <location>
        <begin position="34"/>
        <end position="319"/>
    </location>
</feature>
<name>A0ABV1VV09_9ACTN</name>
<evidence type="ECO:0000256" key="2">
    <source>
        <dbReference type="ARBA" id="ARBA00022729"/>
    </source>
</evidence>
<proteinExistence type="inferred from homology"/>
<accession>A0ABV1VV09</accession>
<evidence type="ECO:0000256" key="3">
    <source>
        <dbReference type="SAM" id="SignalP"/>
    </source>
</evidence>
<protein>
    <submittedName>
        <fullName evidence="4">Phosphate/phosphite/phosphonate ABC transporter substrate-binding protein</fullName>
    </submittedName>
</protein>
<dbReference type="SUPFAM" id="SSF53850">
    <property type="entry name" value="Periplasmic binding protein-like II"/>
    <property type="match status" value="1"/>
</dbReference>
<dbReference type="Pfam" id="PF12974">
    <property type="entry name" value="Phosphonate-bd"/>
    <property type="match status" value="1"/>
</dbReference>
<sequence length="319" mass="33312">MFGRSTVALATLVATGSLFLVGCGSSSTPAASAANKAHPAWPSTITIGAIPSENATALQASLKPIEDLIKQKLDINVKVFSGTSYSALIEAQKAHKVDLVEYGPLSYYIAKHTGAGVENIGILTQSATDDGSYHSIAWANSKQTDVKSVADFKGKKTCFVDPASTSGYLFPSYGLLKAGLDPKKDVSPVFAGAHDASIESIAKGTCEVGFSEDIIAPQLEKAGKLKASDVRQVWQSPTIPGSPIAVSTSLPKDLRDQLKKVLTTDGNVDQLTKLGICSGATACQDTLGMWGFKDPSVADYSVIDEVCAETKSTSCTNAG</sequence>
<dbReference type="Gene3D" id="3.40.190.10">
    <property type="entry name" value="Periplasmic binding protein-like II"/>
    <property type="match status" value="2"/>
</dbReference>
<evidence type="ECO:0000256" key="1">
    <source>
        <dbReference type="ARBA" id="ARBA00007162"/>
    </source>
</evidence>
<dbReference type="InterPro" id="IPR005770">
    <property type="entry name" value="PhnD"/>
</dbReference>
<dbReference type="Proteomes" id="UP001458415">
    <property type="component" value="Unassembled WGS sequence"/>
</dbReference>
<dbReference type="RefSeq" id="WP_086722333.1">
    <property type="nucleotide sequence ID" value="NZ_MUBM01000004.1"/>
</dbReference>
<dbReference type="PANTHER" id="PTHR35841:SF1">
    <property type="entry name" value="PHOSPHONATES-BINDING PERIPLASMIC PROTEIN"/>
    <property type="match status" value="1"/>
</dbReference>
<evidence type="ECO:0000313" key="5">
    <source>
        <dbReference type="Proteomes" id="UP001458415"/>
    </source>
</evidence>
<evidence type="ECO:0000313" key="4">
    <source>
        <dbReference type="EMBL" id="MER6975761.1"/>
    </source>
</evidence>
<comment type="similarity">
    <text evidence="1">Belongs to the phosphate/phosphite/phosphonate binding protein family.</text>
</comment>
<dbReference type="PANTHER" id="PTHR35841">
    <property type="entry name" value="PHOSPHONATES-BINDING PERIPLASMIC PROTEIN"/>
    <property type="match status" value="1"/>
</dbReference>
<dbReference type="CDD" id="cd01071">
    <property type="entry name" value="PBP2_PhnD_like"/>
    <property type="match status" value="1"/>
</dbReference>
<keyword evidence="2 3" id="KW-0732">Signal</keyword>
<comment type="caution">
    <text evidence="4">The sequence shown here is derived from an EMBL/GenBank/DDBJ whole genome shotgun (WGS) entry which is preliminary data.</text>
</comment>
<dbReference type="EMBL" id="JBEPCU010000009">
    <property type="protein sequence ID" value="MER6975761.1"/>
    <property type="molecule type" value="Genomic_DNA"/>
</dbReference>